<accession>A0A9J6P4R6</accession>
<dbReference type="Proteomes" id="UP001056429">
    <property type="component" value="Unassembled WGS sequence"/>
</dbReference>
<comment type="similarity">
    <text evidence="1 4">Belongs to the V-ATPase D subunit family.</text>
</comment>
<dbReference type="GO" id="GO:0042777">
    <property type="term" value="P:proton motive force-driven plasma membrane ATP synthesis"/>
    <property type="evidence" value="ECO:0007669"/>
    <property type="project" value="UniProtKB-UniRule"/>
</dbReference>
<dbReference type="NCBIfam" id="NF001543">
    <property type="entry name" value="PRK00373.1-2"/>
    <property type="match status" value="1"/>
</dbReference>
<dbReference type="InterPro" id="IPR002699">
    <property type="entry name" value="V_ATPase_D"/>
</dbReference>
<name>A0A9J6P4R6_9CLOT</name>
<keyword evidence="2 4" id="KW-0813">Transport</keyword>
<organism evidence="5 6">
    <name type="scientific">Oceanirhabdus seepicola</name>
    <dbReference type="NCBI Taxonomy" id="2828781"/>
    <lineage>
        <taxon>Bacteria</taxon>
        <taxon>Bacillati</taxon>
        <taxon>Bacillota</taxon>
        <taxon>Clostridia</taxon>
        <taxon>Eubacteriales</taxon>
        <taxon>Clostridiaceae</taxon>
        <taxon>Oceanirhabdus</taxon>
    </lineage>
</organism>
<dbReference type="GO" id="GO:0005524">
    <property type="term" value="F:ATP binding"/>
    <property type="evidence" value="ECO:0007669"/>
    <property type="project" value="UniProtKB-UniRule"/>
</dbReference>
<evidence type="ECO:0000256" key="3">
    <source>
        <dbReference type="ARBA" id="ARBA00023065"/>
    </source>
</evidence>
<proteinExistence type="inferred from homology"/>
<sequence>MATNKLNVNPTRMVKTQLNKRLLTATRGHKLLKDKQDELMRRFIELVKYNNKLRKEVEEQLEGSFKDFVMARAVMSDEFLEQAIAYPKENISLDVQTKNVMSVNVPIMKFMRKLEGDEGSIYPYGFANTSAELDESLEKIYNILPKLLELAEVEKSCQLMADEIEKTRRRVNALEYMTIPNLTETIKFIKMKLDENERSSITRLMKVKSMMEEAAKNAEG</sequence>
<dbReference type="GO" id="GO:0046933">
    <property type="term" value="F:proton-transporting ATP synthase activity, rotational mechanism"/>
    <property type="evidence" value="ECO:0007669"/>
    <property type="project" value="UniProtKB-UniRule"/>
</dbReference>
<dbReference type="Pfam" id="PF01813">
    <property type="entry name" value="ATP-synt_D"/>
    <property type="match status" value="1"/>
</dbReference>
<reference evidence="5" key="1">
    <citation type="journal article" date="2021" name="mSystems">
        <title>Bacteria and Archaea Synergistically Convert Glycine Betaine to Biogenic Methane in the Formosa Cold Seep of the South China Sea.</title>
        <authorList>
            <person name="Li L."/>
            <person name="Zhang W."/>
            <person name="Zhang S."/>
            <person name="Song L."/>
            <person name="Sun Q."/>
            <person name="Zhang H."/>
            <person name="Xiang H."/>
            <person name="Dong X."/>
        </authorList>
    </citation>
    <scope>NUCLEOTIDE SEQUENCE</scope>
    <source>
        <strain evidence="5">ZWT</strain>
    </source>
</reference>
<gene>
    <name evidence="4" type="primary">atpD</name>
    <name evidence="5" type="ORF">KDK92_12900</name>
</gene>
<dbReference type="PANTHER" id="PTHR11671">
    <property type="entry name" value="V-TYPE ATP SYNTHASE SUBUNIT D"/>
    <property type="match status" value="1"/>
</dbReference>
<keyword evidence="4" id="KW-0375">Hydrogen ion transport</keyword>
<dbReference type="RefSeq" id="WP_276575952.1">
    <property type="nucleotide sequence ID" value="NZ_JAGSOJ010000002.1"/>
</dbReference>
<dbReference type="AlphaFoldDB" id="A0A9J6P4R6"/>
<keyword evidence="3 4" id="KW-0406">Ion transport</keyword>
<evidence type="ECO:0000256" key="2">
    <source>
        <dbReference type="ARBA" id="ARBA00022448"/>
    </source>
</evidence>
<comment type="function">
    <text evidence="4">Produces ATP from ADP in the presence of a proton gradient across the membrane.</text>
</comment>
<dbReference type="HAMAP" id="MF_00271">
    <property type="entry name" value="ATP_synth_D_arch"/>
    <property type="match status" value="1"/>
</dbReference>
<dbReference type="GO" id="GO:0046961">
    <property type="term" value="F:proton-transporting ATPase activity, rotational mechanism"/>
    <property type="evidence" value="ECO:0007669"/>
    <property type="project" value="InterPro"/>
</dbReference>
<comment type="caution">
    <text evidence="5">The sequence shown here is derived from an EMBL/GenBank/DDBJ whole genome shotgun (WGS) entry which is preliminary data.</text>
</comment>
<evidence type="ECO:0000256" key="1">
    <source>
        <dbReference type="ARBA" id="ARBA00005850"/>
    </source>
</evidence>
<evidence type="ECO:0000313" key="6">
    <source>
        <dbReference type="Proteomes" id="UP001056429"/>
    </source>
</evidence>
<evidence type="ECO:0000256" key="4">
    <source>
        <dbReference type="HAMAP-Rule" id="MF_00271"/>
    </source>
</evidence>
<protein>
    <recommendedName>
        <fullName evidence="4">V-type ATP synthase subunit D</fullName>
    </recommendedName>
    <alternativeName>
        <fullName evidence="4">V-ATPase subunit D</fullName>
    </alternativeName>
</protein>
<keyword evidence="4" id="KW-0066">ATP synthesis</keyword>
<evidence type="ECO:0000313" key="5">
    <source>
        <dbReference type="EMBL" id="MCM1990624.1"/>
    </source>
</evidence>
<dbReference type="FunFam" id="1.10.287.3240:FF:000007">
    <property type="entry name" value="V-type ATP synthase subunit D"/>
    <property type="match status" value="1"/>
</dbReference>
<dbReference type="NCBIfam" id="TIGR00309">
    <property type="entry name" value="V_ATPase_subD"/>
    <property type="match status" value="1"/>
</dbReference>
<reference evidence="5" key="2">
    <citation type="submission" date="2021-04" db="EMBL/GenBank/DDBJ databases">
        <authorList>
            <person name="Dong X."/>
        </authorList>
    </citation>
    <scope>NUCLEOTIDE SEQUENCE</scope>
    <source>
        <strain evidence="5">ZWT</strain>
    </source>
</reference>
<dbReference type="EMBL" id="JAGSOJ010000002">
    <property type="protein sequence ID" value="MCM1990624.1"/>
    <property type="molecule type" value="Genomic_DNA"/>
</dbReference>
<dbReference type="Gene3D" id="1.10.287.3240">
    <property type="match status" value="1"/>
</dbReference>
<keyword evidence="6" id="KW-1185">Reference proteome</keyword>